<organism evidence="1 2">
    <name type="scientific">Spirodela intermedia</name>
    <name type="common">Intermediate duckweed</name>
    <dbReference type="NCBI Taxonomy" id="51605"/>
    <lineage>
        <taxon>Eukaryota</taxon>
        <taxon>Viridiplantae</taxon>
        <taxon>Streptophyta</taxon>
        <taxon>Embryophyta</taxon>
        <taxon>Tracheophyta</taxon>
        <taxon>Spermatophyta</taxon>
        <taxon>Magnoliopsida</taxon>
        <taxon>Liliopsida</taxon>
        <taxon>Araceae</taxon>
        <taxon>Lemnoideae</taxon>
        <taxon>Spirodela</taxon>
    </lineage>
</organism>
<protein>
    <submittedName>
        <fullName evidence="1">Uncharacterized protein</fullName>
    </submittedName>
</protein>
<accession>A0A7I8L5M5</accession>
<evidence type="ECO:0000313" key="1">
    <source>
        <dbReference type="EMBL" id="CAA7405321.1"/>
    </source>
</evidence>
<dbReference type="Proteomes" id="UP000663760">
    <property type="component" value="Chromosome 11"/>
</dbReference>
<sequence>MFIIHLAVWERSSIGAVTVWIFFSII</sequence>
<gene>
    <name evidence="1" type="ORF">SI8410_11015999</name>
</gene>
<dbReference type="EMBL" id="LR746274">
    <property type="protein sequence ID" value="CAA7405321.1"/>
    <property type="molecule type" value="Genomic_DNA"/>
</dbReference>
<reference evidence="1" key="1">
    <citation type="submission" date="2020-02" db="EMBL/GenBank/DDBJ databases">
        <authorList>
            <person name="Scholz U."/>
            <person name="Mascher M."/>
            <person name="Fiebig A."/>
        </authorList>
    </citation>
    <scope>NUCLEOTIDE SEQUENCE</scope>
</reference>
<evidence type="ECO:0000313" key="2">
    <source>
        <dbReference type="Proteomes" id="UP000663760"/>
    </source>
</evidence>
<proteinExistence type="predicted"/>
<dbReference type="AlphaFoldDB" id="A0A7I8L5M5"/>
<keyword evidence="2" id="KW-1185">Reference proteome</keyword>
<name>A0A7I8L5M5_SPIIN</name>